<evidence type="ECO:0008006" key="3">
    <source>
        <dbReference type="Google" id="ProtNLM"/>
    </source>
</evidence>
<dbReference type="InterPro" id="IPR031360">
    <property type="entry name" value="TrpP"/>
</dbReference>
<proteinExistence type="predicted"/>
<evidence type="ECO:0000256" key="1">
    <source>
        <dbReference type="SAM" id="Phobius"/>
    </source>
</evidence>
<keyword evidence="1" id="KW-0812">Transmembrane</keyword>
<feature type="transmembrane region" description="Helical" evidence="1">
    <location>
        <begin position="125"/>
        <end position="149"/>
    </location>
</feature>
<evidence type="ECO:0000313" key="2">
    <source>
        <dbReference type="EMBL" id="VYT71194.1"/>
    </source>
</evidence>
<dbReference type="RefSeq" id="WP_156597434.1">
    <property type="nucleotide sequence ID" value="NZ_CACRTW010000004.1"/>
</dbReference>
<reference evidence="2" key="1">
    <citation type="submission" date="2019-11" db="EMBL/GenBank/DDBJ databases">
        <authorList>
            <person name="Feng L."/>
        </authorList>
    </citation>
    <scope>NUCLEOTIDE SEQUENCE</scope>
    <source>
        <strain evidence="2">CaerofaciensLFYP39</strain>
    </source>
</reference>
<sequence>MSQNTTATQPRTVQTTDRGKLDLKALTLYAILLAAGFVLNMTVSKFFSGLTGGFLSPEFIIAAFCLEILIVKPNIGQSAIIGLLAGVVIQITASVKGPDLIAEPVAAMVMALLVSVLADSKAKGLLPLVGTFVVTFISGMIYAAIFSFGVMNNPAFMGVMAPVVVATGVANAIIVTALYIPIKKALKLND</sequence>
<keyword evidence="1" id="KW-1133">Transmembrane helix</keyword>
<protein>
    <recommendedName>
        <fullName evidence="3">ECF transporter S component</fullName>
    </recommendedName>
</protein>
<feature type="transmembrane region" description="Helical" evidence="1">
    <location>
        <begin position="46"/>
        <end position="71"/>
    </location>
</feature>
<name>A0A6N2YVW3_9ACTN</name>
<feature type="transmembrane region" description="Helical" evidence="1">
    <location>
        <begin position="101"/>
        <end position="118"/>
    </location>
</feature>
<keyword evidence="1" id="KW-0472">Membrane</keyword>
<dbReference type="Pfam" id="PF17099">
    <property type="entry name" value="TrpP"/>
    <property type="match status" value="1"/>
</dbReference>
<gene>
    <name evidence="2" type="ORF">CALFYP39_00392</name>
</gene>
<feature type="transmembrane region" description="Helical" evidence="1">
    <location>
        <begin position="78"/>
        <end position="95"/>
    </location>
</feature>
<accession>A0A6N2YVW3</accession>
<feature type="transmembrane region" description="Helical" evidence="1">
    <location>
        <begin position="155"/>
        <end position="180"/>
    </location>
</feature>
<organism evidence="2">
    <name type="scientific">Collinsella aerofaciens</name>
    <dbReference type="NCBI Taxonomy" id="74426"/>
    <lineage>
        <taxon>Bacteria</taxon>
        <taxon>Bacillati</taxon>
        <taxon>Actinomycetota</taxon>
        <taxon>Coriobacteriia</taxon>
        <taxon>Coriobacteriales</taxon>
        <taxon>Coriobacteriaceae</taxon>
        <taxon>Collinsella</taxon>
    </lineage>
</organism>
<dbReference type="AlphaFoldDB" id="A0A6N2YVW3"/>
<dbReference type="EMBL" id="CACRTW010000004">
    <property type="protein sequence ID" value="VYT71194.1"/>
    <property type="molecule type" value="Genomic_DNA"/>
</dbReference>
<feature type="transmembrane region" description="Helical" evidence="1">
    <location>
        <begin position="21"/>
        <end position="40"/>
    </location>
</feature>